<name>A0A1M7DYK6_9RHOB</name>
<dbReference type="STRING" id="337701.SAMN05444398_10698"/>
<accession>A0A1M7DYK6</accession>
<dbReference type="RefSeq" id="WP_073035020.1">
    <property type="nucleotide sequence ID" value="NZ_BMLR01000006.1"/>
</dbReference>
<protein>
    <submittedName>
        <fullName evidence="1">Glycosyl transferase family 2</fullName>
    </submittedName>
</protein>
<evidence type="ECO:0000313" key="2">
    <source>
        <dbReference type="Proteomes" id="UP000183974"/>
    </source>
</evidence>
<gene>
    <name evidence="1" type="ORF">SAMN05444398_10698</name>
</gene>
<evidence type="ECO:0000313" key="1">
    <source>
        <dbReference type="EMBL" id="SHL84259.1"/>
    </source>
</evidence>
<dbReference type="InterPro" id="IPR029044">
    <property type="entry name" value="Nucleotide-diphossugar_trans"/>
</dbReference>
<dbReference type="SUPFAM" id="SSF53448">
    <property type="entry name" value="Nucleotide-diphospho-sugar transferases"/>
    <property type="match status" value="1"/>
</dbReference>
<keyword evidence="2" id="KW-1185">Reference proteome</keyword>
<organism evidence="1 2">
    <name type="scientific">Roseovarius pacificus</name>
    <dbReference type="NCBI Taxonomy" id="337701"/>
    <lineage>
        <taxon>Bacteria</taxon>
        <taxon>Pseudomonadati</taxon>
        <taxon>Pseudomonadota</taxon>
        <taxon>Alphaproteobacteria</taxon>
        <taxon>Rhodobacterales</taxon>
        <taxon>Roseobacteraceae</taxon>
        <taxon>Roseovarius</taxon>
    </lineage>
</organism>
<keyword evidence="1" id="KW-0808">Transferase</keyword>
<proteinExistence type="predicted"/>
<dbReference type="Pfam" id="PF13704">
    <property type="entry name" value="Glyco_tranf_2_4"/>
    <property type="match status" value="1"/>
</dbReference>
<dbReference type="OrthoDB" id="3010234at2"/>
<dbReference type="EMBL" id="FRBR01000006">
    <property type="protein sequence ID" value="SHL84259.1"/>
    <property type="molecule type" value="Genomic_DNA"/>
</dbReference>
<dbReference type="GO" id="GO:0016740">
    <property type="term" value="F:transferase activity"/>
    <property type="evidence" value="ECO:0007669"/>
    <property type="project" value="UniProtKB-KW"/>
</dbReference>
<dbReference type="Proteomes" id="UP000183974">
    <property type="component" value="Unassembled WGS sequence"/>
</dbReference>
<reference evidence="1 2" key="1">
    <citation type="submission" date="2016-11" db="EMBL/GenBank/DDBJ databases">
        <authorList>
            <person name="Jaros S."/>
            <person name="Januszkiewicz K."/>
            <person name="Wedrychowicz H."/>
        </authorList>
    </citation>
    <scope>NUCLEOTIDE SEQUENCE [LARGE SCALE GENOMIC DNA]</scope>
    <source>
        <strain evidence="1 2">DSM 29589</strain>
    </source>
</reference>
<sequence>MGWLSEAAKAYRLRWKRRRLLFRAVRKRRQLHPVKDRTAKISPDAILVFSTVRNEIVRLPYFLEHYRRLGVAHFLIVDNDSDDGTRDYLARQPDVSLWHTSHSYKLSRFGVDWLTWLQIRHGSGHWCLTVDADEILIYPHHDTRPLAALTGWLDQSGRRSMGALMLDMYPKGRLRDHPYRAGDDPFHALNWFDGGNYMIRKKPDLENLWIQGGVRARVFFGDQPRRAPTMGKMPLVRWHWRYAYVSSAHSLLPKSLNRVYSEDGGEMLSGILLHTKFLHVVVDKSAEEKRRREHFANSALYDSYYDGLMENPDLWCDGSTKLISWRQLEAMGLMSKGGWV</sequence>
<dbReference type="AlphaFoldDB" id="A0A1M7DYK6"/>